<accession>A0A2V1ECL5</accession>
<sequence length="141" mass="15625">MLPVHAHAPTETITAPRYTLTALLFLVEQCSCSNSISNCEIADKKTLDADIQRAKSPPPYSIPPNVQSATSRSFLFGTCDQPQLVAKGIVNLGLHIVFKIVSCILGSQHHRSCRIARCTPDFRHLQPDQETLCTQFQEFSD</sequence>
<dbReference type="EMBL" id="KZ805302">
    <property type="protein sequence ID" value="PVI07862.1"/>
    <property type="molecule type" value="Genomic_DNA"/>
</dbReference>
<evidence type="ECO:0000313" key="1">
    <source>
        <dbReference type="EMBL" id="PVI07862.1"/>
    </source>
</evidence>
<proteinExistence type="predicted"/>
<evidence type="ECO:0000313" key="2">
    <source>
        <dbReference type="Proteomes" id="UP000244855"/>
    </source>
</evidence>
<name>A0A2V1ECL5_9PLEO</name>
<dbReference type="Proteomes" id="UP000244855">
    <property type="component" value="Unassembled WGS sequence"/>
</dbReference>
<protein>
    <submittedName>
        <fullName evidence="1">Uncharacterized protein</fullName>
    </submittedName>
</protein>
<reference evidence="1 2" key="1">
    <citation type="journal article" date="2018" name="Sci. Rep.">
        <title>Comparative genomics provides insights into the lifestyle and reveals functional heterogeneity of dark septate endophytic fungi.</title>
        <authorList>
            <person name="Knapp D.G."/>
            <person name="Nemeth J.B."/>
            <person name="Barry K."/>
            <person name="Hainaut M."/>
            <person name="Henrissat B."/>
            <person name="Johnson J."/>
            <person name="Kuo A."/>
            <person name="Lim J.H.P."/>
            <person name="Lipzen A."/>
            <person name="Nolan M."/>
            <person name="Ohm R.A."/>
            <person name="Tamas L."/>
            <person name="Grigoriev I.V."/>
            <person name="Spatafora J.W."/>
            <person name="Nagy L.G."/>
            <person name="Kovacs G.M."/>
        </authorList>
    </citation>
    <scope>NUCLEOTIDE SEQUENCE [LARGE SCALE GENOMIC DNA]</scope>
    <source>
        <strain evidence="1 2">DSE2036</strain>
    </source>
</reference>
<dbReference type="AlphaFoldDB" id="A0A2V1ECL5"/>
<organism evidence="1 2">
    <name type="scientific">Periconia macrospinosa</name>
    <dbReference type="NCBI Taxonomy" id="97972"/>
    <lineage>
        <taxon>Eukaryota</taxon>
        <taxon>Fungi</taxon>
        <taxon>Dikarya</taxon>
        <taxon>Ascomycota</taxon>
        <taxon>Pezizomycotina</taxon>
        <taxon>Dothideomycetes</taxon>
        <taxon>Pleosporomycetidae</taxon>
        <taxon>Pleosporales</taxon>
        <taxon>Massarineae</taxon>
        <taxon>Periconiaceae</taxon>
        <taxon>Periconia</taxon>
    </lineage>
</organism>
<keyword evidence="2" id="KW-1185">Reference proteome</keyword>
<gene>
    <name evidence="1" type="ORF">DM02DRAFT_234695</name>
</gene>